<dbReference type="Proteomes" id="UP000245020">
    <property type="component" value="Unassembled WGS sequence"/>
</dbReference>
<dbReference type="InterPro" id="IPR029044">
    <property type="entry name" value="Nucleotide-diphossugar_trans"/>
</dbReference>
<dbReference type="RefSeq" id="WP_109188876.1">
    <property type="nucleotide sequence ID" value="NZ_BMYA01000005.1"/>
</dbReference>
<sequence>MIVIPMAGLSSRFFRAGYTLPKYQLPLGNETVFTWAVRSFARYFSSDCFVFIYRDIYDTKAFIEAEIARLGIKDYHLVALEEETLGQADTVYRGIQGLADEALFIFNIDSKLNDFEKPSWYLECDGYLEVFKGAGDHWSFAVPGESNHVVRTTEKERVSDLCSNGLYYFRSSQQFVSLVEAAFKAQDLVNGELYIAPLYNRMIERGADIRYQLVGLDQIDFCGVPAEYEAMCASVSGAQPSGEAP</sequence>
<dbReference type="Gene3D" id="3.90.550.10">
    <property type="entry name" value="Spore Coat Polysaccharide Biosynthesis Protein SpsA, Chain A"/>
    <property type="match status" value="1"/>
</dbReference>
<dbReference type="OrthoDB" id="9788272at2"/>
<proteinExistence type="predicted"/>
<dbReference type="EMBL" id="QEWQ01000002">
    <property type="protein sequence ID" value="PWD81518.1"/>
    <property type="molecule type" value="Genomic_DNA"/>
</dbReference>
<comment type="caution">
    <text evidence="1">The sequence shown here is derived from an EMBL/GenBank/DDBJ whole genome shotgun (WGS) entry which is preliminary data.</text>
</comment>
<keyword evidence="2" id="KW-1185">Reference proteome</keyword>
<dbReference type="CDD" id="cd04183">
    <property type="entry name" value="GT2_BcE_like"/>
    <property type="match status" value="1"/>
</dbReference>
<accession>A0A2U2AFS4</accession>
<organism evidence="1 2">
    <name type="scientific">Ignatzschineria ureiclastica</name>
    <dbReference type="NCBI Taxonomy" id="472582"/>
    <lineage>
        <taxon>Bacteria</taxon>
        <taxon>Pseudomonadati</taxon>
        <taxon>Pseudomonadota</taxon>
        <taxon>Gammaproteobacteria</taxon>
        <taxon>Cardiobacteriales</taxon>
        <taxon>Ignatzschineriaceae</taxon>
        <taxon>Ignatzschineria</taxon>
    </lineage>
</organism>
<dbReference type="SUPFAM" id="SSF53448">
    <property type="entry name" value="Nucleotide-diphospho-sugar transferases"/>
    <property type="match status" value="1"/>
</dbReference>
<dbReference type="InterPro" id="IPR016873">
    <property type="entry name" value="Caps_polysacc_synth_BcbE_prd"/>
</dbReference>
<evidence type="ECO:0000313" key="1">
    <source>
        <dbReference type="EMBL" id="PWD81518.1"/>
    </source>
</evidence>
<reference evidence="2" key="1">
    <citation type="submission" date="2018-05" db="EMBL/GenBank/DDBJ databases">
        <title>Ignatzschineria dubaiensis sp. nov., isolated from necrotic foot tissues of dromedaries (Camelus dromedarius) and associated maggots in Dubai, United Arab Emirates.</title>
        <authorList>
            <person name="Tsang C.C."/>
            <person name="Tang J.Y.M."/>
            <person name="Fong J.Y.H."/>
            <person name="Kinne J."/>
            <person name="Lee H.H."/>
            <person name="Joseph M."/>
            <person name="Jose S."/>
            <person name="Schuster R.K."/>
            <person name="Tang Y."/>
            <person name="Sivakumar S."/>
            <person name="Chen J.H.K."/>
            <person name="Teng J.L.L."/>
            <person name="Lau S.K.P."/>
            <person name="Wernery U."/>
            <person name="Woo P.C.Y."/>
        </authorList>
    </citation>
    <scope>NUCLEOTIDE SEQUENCE [LARGE SCALE GENOMIC DNA]</scope>
    <source>
        <strain evidence="2">KCTC 22644</strain>
    </source>
</reference>
<evidence type="ECO:0000313" key="2">
    <source>
        <dbReference type="Proteomes" id="UP000245020"/>
    </source>
</evidence>
<gene>
    <name evidence="1" type="ORF">DC083_03480</name>
</gene>
<protein>
    <submittedName>
        <fullName evidence="1">Capsular biosynthesis protein</fullName>
    </submittedName>
</protein>
<dbReference type="PIRSF" id="PIRSF028162">
    <property type="entry name" value="BcbE_prd"/>
    <property type="match status" value="1"/>
</dbReference>
<dbReference type="AlphaFoldDB" id="A0A2U2AFS4"/>
<name>A0A2U2AFS4_9GAMM</name>